<organism evidence="1 2">
    <name type="scientific">Blumeria graminis f. sp. tritici</name>
    <dbReference type="NCBI Taxonomy" id="62690"/>
    <lineage>
        <taxon>Eukaryota</taxon>
        <taxon>Fungi</taxon>
        <taxon>Dikarya</taxon>
        <taxon>Ascomycota</taxon>
        <taxon>Pezizomycotina</taxon>
        <taxon>Leotiomycetes</taxon>
        <taxon>Erysiphales</taxon>
        <taxon>Erysiphaceae</taxon>
        <taxon>Blumeria</taxon>
    </lineage>
</organism>
<gene>
    <name evidence="1" type="ORF">BGT96224V316_LOCUS3263</name>
</gene>
<reference evidence="1 2" key="1">
    <citation type="submission" date="2018-08" db="EMBL/GenBank/DDBJ databases">
        <authorList>
            <person name="Muller C M."/>
        </authorList>
    </citation>
    <scope>NUCLEOTIDE SEQUENCE [LARGE SCALE GENOMIC DNA]</scope>
</reference>
<dbReference type="Proteomes" id="UP000324639">
    <property type="component" value="Chromosome Bgt_-05"/>
</dbReference>
<evidence type="ECO:0000313" key="1">
    <source>
        <dbReference type="EMBL" id="VDB84233.1"/>
    </source>
</evidence>
<dbReference type="AlphaFoldDB" id="A0A9X9MFP9"/>
<protein>
    <submittedName>
        <fullName evidence="1">Bgt-60041</fullName>
    </submittedName>
</protein>
<proteinExistence type="predicted"/>
<evidence type="ECO:0000313" key="2">
    <source>
        <dbReference type="Proteomes" id="UP000324639"/>
    </source>
</evidence>
<accession>A0A9X9MFP9</accession>
<dbReference type="EMBL" id="LR026988">
    <property type="protein sequence ID" value="VDB84233.1"/>
    <property type="molecule type" value="Genomic_DNA"/>
</dbReference>
<name>A0A9X9MFP9_BLUGR</name>
<keyword evidence="2" id="KW-1185">Reference proteome</keyword>
<sequence>MNQGRSKEEARKVERRSKVYTGLLRPAGQPLRYRRAPHPVIFETFSSSYTPANGHRFVGWRGEIMTG</sequence>